<feature type="transmembrane region" description="Helical" evidence="1">
    <location>
        <begin position="122"/>
        <end position="143"/>
    </location>
</feature>
<dbReference type="OrthoDB" id="3264527at2759"/>
<organism evidence="2 3">
    <name type="scientific">Phellinidium pouzarii</name>
    <dbReference type="NCBI Taxonomy" id="167371"/>
    <lineage>
        <taxon>Eukaryota</taxon>
        <taxon>Fungi</taxon>
        <taxon>Dikarya</taxon>
        <taxon>Basidiomycota</taxon>
        <taxon>Agaricomycotina</taxon>
        <taxon>Agaricomycetes</taxon>
        <taxon>Hymenochaetales</taxon>
        <taxon>Hymenochaetaceae</taxon>
        <taxon>Phellinidium</taxon>
    </lineage>
</organism>
<feature type="transmembrane region" description="Helical" evidence="1">
    <location>
        <begin position="223"/>
        <end position="242"/>
    </location>
</feature>
<evidence type="ECO:0000313" key="3">
    <source>
        <dbReference type="Proteomes" id="UP000308199"/>
    </source>
</evidence>
<protein>
    <submittedName>
        <fullName evidence="2">Uncharacterized protein</fullName>
    </submittedName>
</protein>
<sequence length="453" mass="49941">MDGREFVIRVLSDLRNFAPVVIPTLFVYILESASSLKLWHAVQQTIYLKPEPSVDGSGVADPAAVDKAIEKAGSRLAIENLTLTFLLVLLVVVGQLMKINGGDALGIDFDESIFNYANWYDAYYAIALFWPVVFLNARTINILGGTSSRIVSRNAEGVPFIIIDRGESRLGYRSFVMVLSIMIAIGTVWIRNPICVAIFYASLVHVLVSSTMVFKVVTMKQQFIAALFFLCSSTIIFGLGFILRDGVPQRKVDVSSSSEIDWRALIISGFCSHWPFIFISLSYRLDHSLARPDELLVGPFSAEGAINIAGAEQLRGPIITSSFPNIVSKSPSSVATFTESFSKPYFHAALGGWFSAYVLLAVLCSTDHFTYVPEIMGMYLVYMSFPLIAIAVLVTAMVRGELRRVFAYKEDWLRKPVANSAVSVVGVGKGLKVKDPLYAKEKDELSSTSFVLK</sequence>
<gene>
    <name evidence="2" type="ORF">EW145_g7170</name>
</gene>
<comment type="caution">
    <text evidence="2">The sequence shown here is derived from an EMBL/GenBank/DDBJ whole genome shotgun (WGS) entry which is preliminary data.</text>
</comment>
<accession>A0A4S4KPZ9</accession>
<name>A0A4S4KPZ9_9AGAM</name>
<reference evidence="2 3" key="1">
    <citation type="submission" date="2019-02" db="EMBL/GenBank/DDBJ databases">
        <title>Genome sequencing of the rare red list fungi Phellinidium pouzarii.</title>
        <authorList>
            <person name="Buettner E."/>
            <person name="Kellner H."/>
        </authorList>
    </citation>
    <scope>NUCLEOTIDE SEQUENCE [LARGE SCALE GENOMIC DNA]</scope>
    <source>
        <strain evidence="2 3">DSM 108285</strain>
    </source>
</reference>
<dbReference type="Proteomes" id="UP000308199">
    <property type="component" value="Unassembled WGS sequence"/>
</dbReference>
<feature type="transmembrane region" description="Helical" evidence="1">
    <location>
        <begin position="262"/>
        <end position="281"/>
    </location>
</feature>
<proteinExistence type="predicted"/>
<keyword evidence="3" id="KW-1185">Reference proteome</keyword>
<feature type="transmembrane region" description="Helical" evidence="1">
    <location>
        <begin position="345"/>
        <end position="363"/>
    </location>
</feature>
<dbReference type="AlphaFoldDB" id="A0A4S4KPZ9"/>
<keyword evidence="1" id="KW-0812">Transmembrane</keyword>
<feature type="transmembrane region" description="Helical" evidence="1">
    <location>
        <begin position="196"/>
        <end position="216"/>
    </location>
</feature>
<keyword evidence="1" id="KW-0472">Membrane</keyword>
<feature type="transmembrane region" description="Helical" evidence="1">
    <location>
        <begin position="170"/>
        <end position="190"/>
    </location>
</feature>
<evidence type="ECO:0000256" key="1">
    <source>
        <dbReference type="SAM" id="Phobius"/>
    </source>
</evidence>
<feature type="transmembrane region" description="Helical" evidence="1">
    <location>
        <begin position="375"/>
        <end position="398"/>
    </location>
</feature>
<keyword evidence="1" id="KW-1133">Transmembrane helix</keyword>
<evidence type="ECO:0000313" key="2">
    <source>
        <dbReference type="EMBL" id="THG99917.1"/>
    </source>
</evidence>
<feature type="transmembrane region" description="Helical" evidence="1">
    <location>
        <begin position="76"/>
        <end position="97"/>
    </location>
</feature>
<dbReference type="EMBL" id="SGPK01000662">
    <property type="protein sequence ID" value="THG99917.1"/>
    <property type="molecule type" value="Genomic_DNA"/>
</dbReference>